<keyword evidence="2" id="KW-1185">Reference proteome</keyword>
<evidence type="ECO:0000313" key="1">
    <source>
        <dbReference type="EMBL" id="MDD1125839.1"/>
    </source>
</evidence>
<accession>A0ABT5PQ36</accession>
<organism evidence="1 2">
    <name type="scientific">Pseudomonas aphyarum</name>
    <dbReference type="NCBI Taxonomy" id="2942629"/>
    <lineage>
        <taxon>Bacteria</taxon>
        <taxon>Pseudomonadati</taxon>
        <taxon>Pseudomonadota</taxon>
        <taxon>Gammaproteobacteria</taxon>
        <taxon>Pseudomonadales</taxon>
        <taxon>Pseudomonadaceae</taxon>
        <taxon>Pseudomonas</taxon>
    </lineage>
</organism>
<proteinExistence type="predicted"/>
<comment type="caution">
    <text evidence="1">The sequence shown here is derived from an EMBL/GenBank/DDBJ whole genome shotgun (WGS) entry which is preliminary data.</text>
</comment>
<dbReference type="EMBL" id="JAMDGS010000010">
    <property type="protein sequence ID" value="MDD1125839.1"/>
    <property type="molecule type" value="Genomic_DNA"/>
</dbReference>
<name>A0ABT5PQ36_9PSED</name>
<gene>
    <name evidence="1" type="ORF">M5G18_14705</name>
</gene>
<sequence length="149" mass="15580">MNAVIRRTSFAPGNFVTAKVFANGGAPVADFIASSRLIDTLKVGPDKIDAVQITAIDRPPSGTKAKTYAARELTLIVPKGFPIGKHVLTSGSDVAVSYKDGTAISEGISGDIEIKPASDQKNVAADFNVTLENADGTTFQLKGGFQVLK</sequence>
<protein>
    <submittedName>
        <fullName evidence="1">Uncharacterized protein</fullName>
    </submittedName>
</protein>
<dbReference type="RefSeq" id="WP_273899568.1">
    <property type="nucleotide sequence ID" value="NZ_JAMDGS010000010.1"/>
</dbReference>
<dbReference type="Proteomes" id="UP001150531">
    <property type="component" value="Unassembled WGS sequence"/>
</dbReference>
<evidence type="ECO:0000313" key="2">
    <source>
        <dbReference type="Proteomes" id="UP001150531"/>
    </source>
</evidence>
<reference evidence="1" key="1">
    <citation type="submission" date="2022-05" db="EMBL/GenBank/DDBJ databases">
        <title>Novel Pseudomonas spp. Isolated from a Rainbow Trout Aquaculture Facility.</title>
        <authorList>
            <person name="Testerman T."/>
            <person name="Graf J."/>
        </authorList>
    </citation>
    <scope>NUCLEOTIDE SEQUENCE</scope>
    <source>
        <strain evidence="1">ID386</strain>
    </source>
</reference>